<dbReference type="Gene3D" id="3.30.450.40">
    <property type="match status" value="1"/>
</dbReference>
<sequence>MSTGDTTPDASEERLRRIEAVTAADLAHLDVEDLLGVLLQRVRTLLAVDTAAVLLLDSSGSHLVATAAQGIEEEVQQGVRIPLGKGFAGRIAAEKQPVVLDDVNPTNVHNPLLLRRGIRSMLGVPLLSGGNVLGVLHVGTLTPRQFTDDDRSLLQLVGDRVALATRARISHAERTAASALQRSLLPAELPTVPGLEFAARYVPGDGEVGGDWYDVFLLPSGRLCIVMGDVAGRGLPAAVTMGRLRTVVRTCALDLEDPAELLSKVDEHVRHFEPTTMTTVLCAMIDPEHRTLKISTAGHPPPVLARPDADAELLDLYHDLPLGVATARPRHTAEVALAPGTSICFYTDGLVERRNASLDAGFDRLRHAMVPERAEAACAAIMLQMVGREQVHDDIAILTVSRDHAPPT</sequence>
<organism evidence="4 5">
    <name type="scientific">Pseudonocardia xinjiangensis</name>
    <dbReference type="NCBI Taxonomy" id="75289"/>
    <lineage>
        <taxon>Bacteria</taxon>
        <taxon>Bacillati</taxon>
        <taxon>Actinomycetota</taxon>
        <taxon>Actinomycetes</taxon>
        <taxon>Pseudonocardiales</taxon>
        <taxon>Pseudonocardiaceae</taxon>
        <taxon>Pseudonocardia</taxon>
    </lineage>
</organism>
<name>A0ABX1RQ46_9PSEU</name>
<dbReference type="InterPro" id="IPR029016">
    <property type="entry name" value="GAF-like_dom_sf"/>
</dbReference>
<dbReference type="SUPFAM" id="SSF55781">
    <property type="entry name" value="GAF domain-like"/>
    <property type="match status" value="1"/>
</dbReference>
<keyword evidence="5" id="KW-1185">Reference proteome</keyword>
<dbReference type="Proteomes" id="UP001296706">
    <property type="component" value="Unassembled WGS sequence"/>
</dbReference>
<proteinExistence type="predicted"/>
<dbReference type="InterPro" id="IPR036457">
    <property type="entry name" value="PPM-type-like_dom_sf"/>
</dbReference>
<dbReference type="PANTHER" id="PTHR43156">
    <property type="entry name" value="STAGE II SPORULATION PROTEIN E-RELATED"/>
    <property type="match status" value="1"/>
</dbReference>
<dbReference type="PANTHER" id="PTHR43156:SF2">
    <property type="entry name" value="STAGE II SPORULATION PROTEIN E"/>
    <property type="match status" value="1"/>
</dbReference>
<evidence type="ECO:0000259" key="2">
    <source>
        <dbReference type="SMART" id="SM00065"/>
    </source>
</evidence>
<feature type="domain" description="GAF" evidence="2">
    <location>
        <begin position="30"/>
        <end position="175"/>
    </location>
</feature>
<dbReference type="InterPro" id="IPR003018">
    <property type="entry name" value="GAF"/>
</dbReference>
<accession>A0ABX1RQ46</accession>
<evidence type="ECO:0000313" key="4">
    <source>
        <dbReference type="EMBL" id="NMH81984.1"/>
    </source>
</evidence>
<evidence type="ECO:0000313" key="5">
    <source>
        <dbReference type="Proteomes" id="UP001296706"/>
    </source>
</evidence>
<evidence type="ECO:0000256" key="1">
    <source>
        <dbReference type="ARBA" id="ARBA00022801"/>
    </source>
</evidence>
<feature type="domain" description="PPM-type phosphatase" evidence="3">
    <location>
        <begin position="192"/>
        <end position="402"/>
    </location>
</feature>
<dbReference type="SMART" id="SM00331">
    <property type="entry name" value="PP2C_SIG"/>
    <property type="match status" value="1"/>
</dbReference>
<dbReference type="SUPFAM" id="SSF81606">
    <property type="entry name" value="PP2C-like"/>
    <property type="match status" value="1"/>
</dbReference>
<keyword evidence="1" id="KW-0378">Hydrolase</keyword>
<comment type="caution">
    <text evidence="4">The sequence shown here is derived from an EMBL/GenBank/DDBJ whole genome shotgun (WGS) entry which is preliminary data.</text>
</comment>
<dbReference type="Pfam" id="PF01590">
    <property type="entry name" value="GAF"/>
    <property type="match status" value="1"/>
</dbReference>
<gene>
    <name evidence="4" type="ORF">HF577_33465</name>
</gene>
<dbReference type="InterPro" id="IPR001932">
    <property type="entry name" value="PPM-type_phosphatase-like_dom"/>
</dbReference>
<dbReference type="Pfam" id="PF07228">
    <property type="entry name" value="SpoIIE"/>
    <property type="match status" value="1"/>
</dbReference>
<reference evidence="4 5" key="1">
    <citation type="submission" date="2020-04" db="EMBL/GenBank/DDBJ databases">
        <authorList>
            <person name="Klaysubun C."/>
            <person name="Duangmal K."/>
            <person name="Lipun K."/>
        </authorList>
    </citation>
    <scope>NUCLEOTIDE SEQUENCE [LARGE SCALE GENOMIC DNA]</scope>
    <source>
        <strain evidence="4 5">JCM 11839</strain>
    </source>
</reference>
<dbReference type="Gene3D" id="3.60.40.10">
    <property type="entry name" value="PPM-type phosphatase domain"/>
    <property type="match status" value="1"/>
</dbReference>
<evidence type="ECO:0000259" key="3">
    <source>
        <dbReference type="SMART" id="SM00331"/>
    </source>
</evidence>
<dbReference type="RefSeq" id="WP_169400004.1">
    <property type="nucleotide sequence ID" value="NZ_BAAAJH010000001.1"/>
</dbReference>
<dbReference type="EMBL" id="JAAXKY010000187">
    <property type="protein sequence ID" value="NMH81984.1"/>
    <property type="molecule type" value="Genomic_DNA"/>
</dbReference>
<protein>
    <submittedName>
        <fullName evidence="4">SpoIIE family protein phosphatase</fullName>
    </submittedName>
</protein>
<dbReference type="InterPro" id="IPR052016">
    <property type="entry name" value="Bact_Sigma-Reg"/>
</dbReference>
<dbReference type="SMART" id="SM00065">
    <property type="entry name" value="GAF"/>
    <property type="match status" value="1"/>
</dbReference>